<reference evidence="4 5" key="1">
    <citation type="journal article" date="2010" name="Cell">
        <title>The genome of Naegleria gruberi illuminates early eukaryotic versatility.</title>
        <authorList>
            <person name="Fritz-Laylin L.K."/>
            <person name="Prochnik S.E."/>
            <person name="Ginger M.L."/>
            <person name="Dacks J.B."/>
            <person name="Carpenter M.L."/>
            <person name="Field M.C."/>
            <person name="Kuo A."/>
            <person name="Paredez A."/>
            <person name="Chapman J."/>
            <person name="Pham J."/>
            <person name="Shu S."/>
            <person name="Neupane R."/>
            <person name="Cipriano M."/>
            <person name="Mancuso J."/>
            <person name="Tu H."/>
            <person name="Salamov A."/>
            <person name="Lindquist E."/>
            <person name="Shapiro H."/>
            <person name="Lucas S."/>
            <person name="Grigoriev I.V."/>
            <person name="Cande W.Z."/>
            <person name="Fulton C."/>
            <person name="Rokhsar D.S."/>
            <person name="Dawson S.C."/>
        </authorList>
    </citation>
    <scope>NUCLEOTIDE SEQUENCE [LARGE SCALE GENOMIC DNA]</scope>
    <source>
        <strain evidence="4 5">NEG-M</strain>
    </source>
</reference>
<dbReference type="KEGG" id="ngr:NAEGRDRAFT_61350"/>
<evidence type="ECO:0000256" key="2">
    <source>
        <dbReference type="SAM" id="MobiDB-lite"/>
    </source>
</evidence>
<dbReference type="InParanoid" id="D2UY54"/>
<dbReference type="Proteomes" id="UP000006671">
    <property type="component" value="Unassembled WGS sequence"/>
</dbReference>
<name>D2UY54_NAEGR</name>
<proteinExistence type="predicted"/>
<protein>
    <submittedName>
        <fullName evidence="4">Predicted protein</fullName>
    </submittedName>
</protein>
<keyword evidence="3" id="KW-1133">Transmembrane helix</keyword>
<keyword evidence="1" id="KW-0175">Coiled coil</keyword>
<keyword evidence="5" id="KW-1185">Reference proteome</keyword>
<evidence type="ECO:0000256" key="1">
    <source>
        <dbReference type="SAM" id="Coils"/>
    </source>
</evidence>
<dbReference type="EMBL" id="GG738845">
    <property type="protein sequence ID" value="EFC50416.1"/>
    <property type="molecule type" value="Genomic_DNA"/>
</dbReference>
<feature type="coiled-coil region" evidence="1">
    <location>
        <begin position="171"/>
        <end position="201"/>
    </location>
</feature>
<accession>D2UY54</accession>
<dbReference type="VEuPathDB" id="AmoebaDB:NAEGRDRAFT_61350"/>
<dbReference type="AlphaFoldDB" id="D2UY54"/>
<gene>
    <name evidence="4" type="ORF">NAEGRDRAFT_61350</name>
</gene>
<keyword evidence="3" id="KW-0472">Membrane</keyword>
<evidence type="ECO:0000313" key="4">
    <source>
        <dbReference type="EMBL" id="EFC50416.1"/>
    </source>
</evidence>
<feature type="region of interest" description="Disordered" evidence="2">
    <location>
        <begin position="54"/>
        <end position="90"/>
    </location>
</feature>
<organism evidence="5">
    <name type="scientific">Naegleria gruberi</name>
    <name type="common">Amoeba</name>
    <dbReference type="NCBI Taxonomy" id="5762"/>
    <lineage>
        <taxon>Eukaryota</taxon>
        <taxon>Discoba</taxon>
        <taxon>Heterolobosea</taxon>
        <taxon>Tetramitia</taxon>
        <taxon>Eutetramitia</taxon>
        <taxon>Vahlkampfiidae</taxon>
        <taxon>Naegleria</taxon>
    </lineage>
</organism>
<dbReference type="GeneID" id="8859056"/>
<feature type="compositionally biased region" description="Low complexity" evidence="2">
    <location>
        <begin position="75"/>
        <end position="90"/>
    </location>
</feature>
<feature type="transmembrane region" description="Helical" evidence="3">
    <location>
        <begin position="148"/>
        <end position="167"/>
    </location>
</feature>
<evidence type="ECO:0000313" key="5">
    <source>
        <dbReference type="Proteomes" id="UP000006671"/>
    </source>
</evidence>
<dbReference type="RefSeq" id="XP_002683160.1">
    <property type="nucleotide sequence ID" value="XM_002683114.1"/>
</dbReference>
<dbReference type="OrthoDB" id="10624769at2759"/>
<keyword evidence="3" id="KW-0812">Transmembrane</keyword>
<feature type="compositionally biased region" description="Basic and acidic residues" evidence="2">
    <location>
        <begin position="54"/>
        <end position="66"/>
    </location>
</feature>
<sequence length="223" mass="26158">MLKRFVRSASICQSSICSHQHSINFKIITLLNRRNFHNLPYFQAILSEKDFEKLEKEQQTEEDLKPQSKSPEIITNTTSENPSSPPFNNSDDPSLFAEFMKMKKKEEHDMEGYNNPFYRDVDEKTAIEYQDAINDKESTPFPTWMMNFYRVASISVVVIVCYGLVVAKLDEQSINERYALLEKKRNEREEQMRNMQFELELTTSVKEKKSLFSGLKALVEEEK</sequence>
<evidence type="ECO:0000256" key="3">
    <source>
        <dbReference type="SAM" id="Phobius"/>
    </source>
</evidence>